<dbReference type="SUPFAM" id="SSF52540">
    <property type="entry name" value="P-loop containing nucleoside triphosphate hydrolases"/>
    <property type="match status" value="1"/>
</dbReference>
<keyword evidence="5" id="KW-0819">tRNA processing</keyword>
<comment type="similarity">
    <text evidence="2">Belongs to the TsaE family.</text>
</comment>
<dbReference type="InterPro" id="IPR003442">
    <property type="entry name" value="T6A_TsaE"/>
</dbReference>
<sequence>MLPETTPPPRPRLLLPDQDATERLGAVLARHSRPGDVFALWGDLGAGKSTLARAFVRALTGPDEDVPSPTYTLVQTYEPHDPERALIWHFDFYRLEDPDEAPALDIDDAFSLGVSLLEWPGQLGPHLPSRRLDIVLDLSPDGADNPGLRTATLEPHGASWASRLPVLLTAFEDT</sequence>
<evidence type="ECO:0000256" key="2">
    <source>
        <dbReference type="ARBA" id="ARBA00007599"/>
    </source>
</evidence>
<keyword evidence="7" id="KW-0547">Nucleotide-binding</keyword>
<evidence type="ECO:0000256" key="10">
    <source>
        <dbReference type="ARBA" id="ARBA00032441"/>
    </source>
</evidence>
<evidence type="ECO:0000256" key="9">
    <source>
        <dbReference type="ARBA" id="ARBA00022842"/>
    </source>
</evidence>
<dbReference type="Gene3D" id="3.40.50.300">
    <property type="entry name" value="P-loop containing nucleotide triphosphate hydrolases"/>
    <property type="match status" value="1"/>
</dbReference>
<protein>
    <recommendedName>
        <fullName evidence="3">tRNA threonylcarbamoyladenosine biosynthesis protein TsaE</fullName>
    </recommendedName>
    <alternativeName>
        <fullName evidence="10">t(6)A37 threonylcarbamoyladenosine biosynthesis protein TsaE</fullName>
    </alternativeName>
</protein>
<keyword evidence="6" id="KW-0479">Metal-binding</keyword>
<keyword evidence="12" id="KW-1185">Reference proteome</keyword>
<comment type="caution">
    <text evidence="11">The sequence shown here is derived from an EMBL/GenBank/DDBJ whole genome shotgun (WGS) entry which is preliminary data.</text>
</comment>
<dbReference type="GO" id="GO:0005524">
    <property type="term" value="F:ATP binding"/>
    <property type="evidence" value="ECO:0007669"/>
    <property type="project" value="UniProtKB-KW"/>
</dbReference>
<dbReference type="GO" id="GO:0005737">
    <property type="term" value="C:cytoplasm"/>
    <property type="evidence" value="ECO:0007669"/>
    <property type="project" value="UniProtKB-SubCell"/>
</dbReference>
<dbReference type="InterPro" id="IPR027417">
    <property type="entry name" value="P-loop_NTPase"/>
</dbReference>
<accession>A0A8J6YLV2</accession>
<gene>
    <name evidence="11" type="primary">tsaE</name>
    <name evidence="11" type="ORF">IHV25_04930</name>
</gene>
<organism evidence="11 12">
    <name type="scientific">Phaeovibrio sulfidiphilus</name>
    <dbReference type="NCBI Taxonomy" id="1220600"/>
    <lineage>
        <taxon>Bacteria</taxon>
        <taxon>Pseudomonadati</taxon>
        <taxon>Pseudomonadota</taxon>
        <taxon>Alphaproteobacteria</taxon>
        <taxon>Rhodospirillales</taxon>
        <taxon>Rhodospirillaceae</taxon>
        <taxon>Phaeovibrio</taxon>
    </lineage>
</organism>
<name>A0A8J6YLV2_9PROT</name>
<evidence type="ECO:0000256" key="7">
    <source>
        <dbReference type="ARBA" id="ARBA00022741"/>
    </source>
</evidence>
<evidence type="ECO:0000256" key="3">
    <source>
        <dbReference type="ARBA" id="ARBA00019010"/>
    </source>
</evidence>
<evidence type="ECO:0000313" key="12">
    <source>
        <dbReference type="Proteomes" id="UP000631034"/>
    </source>
</evidence>
<evidence type="ECO:0000313" key="11">
    <source>
        <dbReference type="EMBL" id="MBE1236988.1"/>
    </source>
</evidence>
<keyword evidence="4" id="KW-0963">Cytoplasm</keyword>
<dbReference type="EMBL" id="JACZHT010000003">
    <property type="protein sequence ID" value="MBE1236988.1"/>
    <property type="molecule type" value="Genomic_DNA"/>
</dbReference>
<dbReference type="GO" id="GO:0046872">
    <property type="term" value="F:metal ion binding"/>
    <property type="evidence" value="ECO:0007669"/>
    <property type="project" value="UniProtKB-KW"/>
</dbReference>
<dbReference type="GO" id="GO:0002949">
    <property type="term" value="P:tRNA threonylcarbamoyladenosine modification"/>
    <property type="evidence" value="ECO:0007669"/>
    <property type="project" value="InterPro"/>
</dbReference>
<reference evidence="11" key="1">
    <citation type="submission" date="2020-10" db="EMBL/GenBank/DDBJ databases">
        <title>Genome sequence of the unusual species of purple photosynthetic bacteria, Phaeovibrio sulfidiphilus DSM 23193, type strain.</title>
        <authorList>
            <person name="Kyndt J.A."/>
            <person name="Meyer T.E."/>
        </authorList>
    </citation>
    <scope>NUCLEOTIDE SEQUENCE</scope>
    <source>
        <strain evidence="11">DSM 23193</strain>
    </source>
</reference>
<comment type="subcellular location">
    <subcellularLocation>
        <location evidence="1">Cytoplasm</location>
    </subcellularLocation>
</comment>
<proteinExistence type="inferred from homology"/>
<evidence type="ECO:0000256" key="4">
    <source>
        <dbReference type="ARBA" id="ARBA00022490"/>
    </source>
</evidence>
<evidence type="ECO:0000256" key="5">
    <source>
        <dbReference type="ARBA" id="ARBA00022694"/>
    </source>
</evidence>
<dbReference type="Proteomes" id="UP000631034">
    <property type="component" value="Unassembled WGS sequence"/>
</dbReference>
<evidence type="ECO:0000256" key="6">
    <source>
        <dbReference type="ARBA" id="ARBA00022723"/>
    </source>
</evidence>
<keyword evidence="9" id="KW-0460">Magnesium</keyword>
<dbReference type="AlphaFoldDB" id="A0A8J6YLV2"/>
<dbReference type="NCBIfam" id="TIGR00150">
    <property type="entry name" value="T6A_YjeE"/>
    <property type="match status" value="1"/>
</dbReference>
<dbReference type="Pfam" id="PF02367">
    <property type="entry name" value="TsaE"/>
    <property type="match status" value="1"/>
</dbReference>
<dbReference type="PANTHER" id="PTHR33540">
    <property type="entry name" value="TRNA THREONYLCARBAMOYLADENOSINE BIOSYNTHESIS PROTEIN TSAE"/>
    <property type="match status" value="1"/>
</dbReference>
<dbReference type="PANTHER" id="PTHR33540:SF2">
    <property type="entry name" value="TRNA THREONYLCARBAMOYLADENOSINE BIOSYNTHESIS PROTEIN TSAE"/>
    <property type="match status" value="1"/>
</dbReference>
<evidence type="ECO:0000256" key="1">
    <source>
        <dbReference type="ARBA" id="ARBA00004496"/>
    </source>
</evidence>
<evidence type="ECO:0000256" key="8">
    <source>
        <dbReference type="ARBA" id="ARBA00022840"/>
    </source>
</evidence>
<keyword evidence="8" id="KW-0067">ATP-binding</keyword>